<evidence type="ECO:0000313" key="3">
    <source>
        <dbReference type="Proteomes" id="UP000244925"/>
    </source>
</evidence>
<dbReference type="InterPro" id="IPR029058">
    <property type="entry name" value="AB_hydrolase_fold"/>
</dbReference>
<gene>
    <name evidence="2" type="ORF">C5O25_05745</name>
</gene>
<dbReference type="AlphaFoldDB" id="A0A2V1IWT1"/>
<dbReference type="GO" id="GO:0008757">
    <property type="term" value="F:S-adenosylmethionine-dependent methyltransferase activity"/>
    <property type="evidence" value="ECO:0007669"/>
    <property type="project" value="InterPro"/>
</dbReference>
<dbReference type="InterPro" id="IPR013216">
    <property type="entry name" value="Methyltransf_11"/>
</dbReference>
<proteinExistence type="predicted"/>
<organism evidence="2 3">
    <name type="scientific">Paramuribaculum intestinale</name>
    <dbReference type="NCBI Taxonomy" id="2094151"/>
    <lineage>
        <taxon>Bacteria</taxon>
        <taxon>Pseudomonadati</taxon>
        <taxon>Bacteroidota</taxon>
        <taxon>Bacteroidia</taxon>
        <taxon>Bacteroidales</taxon>
        <taxon>Muribaculaceae</taxon>
        <taxon>Paramuribaculum</taxon>
    </lineage>
</organism>
<dbReference type="Pfam" id="PF04301">
    <property type="entry name" value="BioG"/>
    <property type="match status" value="1"/>
</dbReference>
<dbReference type="EMBL" id="PUBV01000009">
    <property type="protein sequence ID" value="PWB07864.1"/>
    <property type="molecule type" value="Genomic_DNA"/>
</dbReference>
<evidence type="ECO:0000259" key="1">
    <source>
        <dbReference type="Pfam" id="PF08241"/>
    </source>
</evidence>
<comment type="caution">
    <text evidence="2">The sequence shown here is derived from an EMBL/GenBank/DDBJ whole genome shotgun (WGS) entry which is preliminary data.</text>
</comment>
<dbReference type="Pfam" id="PF08241">
    <property type="entry name" value="Methyltransf_11"/>
    <property type="match status" value="1"/>
</dbReference>
<dbReference type="SUPFAM" id="SSF53474">
    <property type="entry name" value="alpha/beta-Hydrolases"/>
    <property type="match status" value="1"/>
</dbReference>
<dbReference type="InterPro" id="IPR007398">
    <property type="entry name" value="BioG"/>
</dbReference>
<dbReference type="Proteomes" id="UP000244925">
    <property type="component" value="Unassembled WGS sequence"/>
</dbReference>
<dbReference type="CDD" id="cd02440">
    <property type="entry name" value="AdoMet_MTases"/>
    <property type="match status" value="1"/>
</dbReference>
<reference evidence="3" key="1">
    <citation type="submission" date="2018-02" db="EMBL/GenBank/DDBJ databases">
        <authorList>
            <person name="Clavel T."/>
            <person name="Strowig T."/>
        </authorList>
    </citation>
    <scope>NUCLEOTIDE SEQUENCE [LARGE SCALE GENOMIC DNA]</scope>
    <source>
        <strain evidence="3">DSM 100764</strain>
    </source>
</reference>
<feature type="domain" description="Methyltransferase type 11" evidence="1">
    <location>
        <begin position="275"/>
        <end position="363"/>
    </location>
</feature>
<dbReference type="SUPFAM" id="SSF53335">
    <property type="entry name" value="S-adenosyl-L-methionine-dependent methyltransferases"/>
    <property type="match status" value="1"/>
</dbReference>
<evidence type="ECO:0000313" key="2">
    <source>
        <dbReference type="EMBL" id="PWB07864.1"/>
    </source>
</evidence>
<protein>
    <submittedName>
        <fullName evidence="2">DUF452 domain-containing protein</fullName>
    </submittedName>
</protein>
<sequence length="468" mass="51866">MISTDCWIRCAMRYEVIQTGAGRLMIVFAGWSTRPSLYRGYIRSGFDLMVVYDYSDVEFPDVDCLKEYREICVVAWSFGVAVAHRWLLSCPDLPITRTLAVNGTPWPVDDRRGIPCRVFGLTLRTLSERSVGEFRKRMFAVSDPMPDFEPVGVEHLRGELESISRMGVNDPAREDDICVWDKVIVSKSDRIIPFAGQMEAWHGHPDMTVTGGAHFPDWTQVMAMASVDKDSVERNFSHGAPTYDGAATVQRAMAACLSEIWREVSSGRRITDVVEIGPGTGLFTREYLGWLRGANLEFWDLAAIGDDLPGKKRICDAELAVRGMADNSADAIVASASVQWFNSLGRFLAECGRVLRPGGQVVISTFGRSTFHELSGIITPAATYLDADGLARLTPDAMELTMSDDGRTATVDFESASDLLRHMSRTGVNTSAASSGNVAAARRIVRQRITRLTYHPVYAIFTKKHPCR</sequence>
<name>A0A2V1IWT1_9BACT</name>
<accession>A0A2V1IWT1</accession>
<dbReference type="Gene3D" id="3.40.50.150">
    <property type="entry name" value="Vaccinia Virus protein VP39"/>
    <property type="match status" value="1"/>
</dbReference>
<keyword evidence="3" id="KW-1185">Reference proteome</keyword>
<dbReference type="InterPro" id="IPR029063">
    <property type="entry name" value="SAM-dependent_MTases_sf"/>
</dbReference>